<evidence type="ECO:0000259" key="2">
    <source>
        <dbReference type="Pfam" id="PF05685"/>
    </source>
</evidence>
<evidence type="ECO:0000256" key="1">
    <source>
        <dbReference type="SAM" id="MobiDB-lite"/>
    </source>
</evidence>
<dbReference type="STRING" id="1641165.XM38_19940"/>
<feature type="compositionally biased region" description="Basic and acidic residues" evidence="1">
    <location>
        <begin position="208"/>
        <end position="233"/>
    </location>
</feature>
<dbReference type="InterPro" id="IPR012296">
    <property type="entry name" value="Nuclease_put_TT1808"/>
</dbReference>
<protein>
    <recommendedName>
        <fullName evidence="2">Putative restriction endonuclease domain-containing protein</fullName>
    </recommendedName>
</protein>
<dbReference type="AlphaFoldDB" id="A0A1Z3HKL1"/>
<dbReference type="Proteomes" id="UP000191901">
    <property type="component" value="Chromosome"/>
</dbReference>
<dbReference type="KEGG" id="hhg:XM38_017800"/>
<evidence type="ECO:0000313" key="4">
    <source>
        <dbReference type="Proteomes" id="UP000191901"/>
    </source>
</evidence>
<name>A0A1Z3HKL1_9CYAN</name>
<accession>A0A1Z3HKL1</accession>
<dbReference type="PANTHER" id="PTHR33352:SF3">
    <property type="entry name" value="SLR1612 PROTEIN"/>
    <property type="match status" value="1"/>
</dbReference>
<evidence type="ECO:0000313" key="3">
    <source>
        <dbReference type="EMBL" id="ASC70833.1"/>
    </source>
</evidence>
<dbReference type="InterPro" id="IPR011335">
    <property type="entry name" value="Restrct_endonuc-II-like"/>
</dbReference>
<dbReference type="RefSeq" id="WP_080812051.1">
    <property type="nucleotide sequence ID" value="NZ_CP021983.2"/>
</dbReference>
<dbReference type="Pfam" id="PF05685">
    <property type="entry name" value="Uma2"/>
    <property type="match status" value="1"/>
</dbReference>
<dbReference type="CDD" id="cd06260">
    <property type="entry name" value="DUF820-like"/>
    <property type="match status" value="1"/>
</dbReference>
<dbReference type="PANTHER" id="PTHR33352">
    <property type="entry name" value="SLR1095 PROTEIN"/>
    <property type="match status" value="1"/>
</dbReference>
<dbReference type="Gene3D" id="3.90.1570.10">
    <property type="entry name" value="tt1808, chain A"/>
    <property type="match status" value="1"/>
</dbReference>
<feature type="domain" description="Putative restriction endonuclease" evidence="2">
    <location>
        <begin position="24"/>
        <end position="171"/>
    </location>
</feature>
<feature type="region of interest" description="Disordered" evidence="1">
    <location>
        <begin position="208"/>
        <end position="242"/>
    </location>
</feature>
<proteinExistence type="predicted"/>
<dbReference type="SUPFAM" id="SSF52980">
    <property type="entry name" value="Restriction endonuclease-like"/>
    <property type="match status" value="1"/>
</dbReference>
<reference evidence="3 4" key="1">
    <citation type="journal article" date="2016" name="Biochim. Biophys. Acta">
        <title>Characterization of red-shifted phycobilisomes isolated from the chlorophyll f-containing cyanobacterium Halomicronema hongdechloris.</title>
        <authorList>
            <person name="Li Y."/>
            <person name="Lin Y."/>
            <person name="Garvey C.J."/>
            <person name="Birch D."/>
            <person name="Corkery R.W."/>
            <person name="Loughlin P.C."/>
            <person name="Scheer H."/>
            <person name="Willows R.D."/>
            <person name="Chen M."/>
        </authorList>
    </citation>
    <scope>NUCLEOTIDE SEQUENCE [LARGE SCALE GENOMIC DNA]</scope>
    <source>
        <strain evidence="3 4">C2206</strain>
    </source>
</reference>
<organism evidence="3 4">
    <name type="scientific">Halomicronema hongdechloris C2206</name>
    <dbReference type="NCBI Taxonomy" id="1641165"/>
    <lineage>
        <taxon>Bacteria</taxon>
        <taxon>Bacillati</taxon>
        <taxon>Cyanobacteriota</taxon>
        <taxon>Cyanophyceae</taxon>
        <taxon>Nodosilineales</taxon>
        <taxon>Nodosilineaceae</taxon>
        <taxon>Halomicronema</taxon>
    </lineage>
</organism>
<dbReference type="OrthoDB" id="557157at2"/>
<sequence length="242" mass="27971">MVSQPLDIPLPPTQDDLPCDDGVPMATQRHKLQLDLLLETLQPWLAQRHDGYAGGNMFLYYSMAQVRNQDYMGPDVFVVVDVPKKERKSWVVWEEEKGPDVVIELLSASTARYDKMGKKRLYEQQVRVPEYFWFDPFNPEDWAGFRLVGGRYEPLGVNDAGFLPSESLGLSLGRWSGQYQGVEAVWLRWATPSGVWLPTKDDLLTQERRRAEQERQRAQQEHQRAEHLAERLRAMGVDPDEL</sequence>
<dbReference type="EMBL" id="CP021983">
    <property type="protein sequence ID" value="ASC70833.1"/>
    <property type="molecule type" value="Genomic_DNA"/>
</dbReference>
<gene>
    <name evidence="3" type="ORF">XM38_017800</name>
</gene>
<keyword evidence="4" id="KW-1185">Reference proteome</keyword>
<dbReference type="InterPro" id="IPR008538">
    <property type="entry name" value="Uma2"/>
</dbReference>